<reference evidence="8 9" key="1">
    <citation type="submission" date="2019-10" db="EMBL/GenBank/DDBJ databases">
        <title>Whole genome shotgun sequence of Acrocarpospora macrocephala NBRC 16266.</title>
        <authorList>
            <person name="Ichikawa N."/>
            <person name="Kimura A."/>
            <person name="Kitahashi Y."/>
            <person name="Komaki H."/>
            <person name="Oguchi A."/>
        </authorList>
    </citation>
    <scope>NUCLEOTIDE SEQUENCE [LARGE SCALE GENOMIC DNA]</scope>
    <source>
        <strain evidence="8 9">NBRC 16266</strain>
    </source>
</reference>
<accession>A0A5M3WMH1</accession>
<dbReference type="CDD" id="cd17535">
    <property type="entry name" value="REC_NarL-like"/>
    <property type="match status" value="1"/>
</dbReference>
<keyword evidence="4" id="KW-0804">Transcription</keyword>
<evidence type="ECO:0000313" key="9">
    <source>
        <dbReference type="Proteomes" id="UP000331127"/>
    </source>
</evidence>
<sequence length="229" mass="24159">MATVARMSGPVGVLIVDEDPRSRAGLRLVLGAAADLRVVGEAGDGAQLVPMVERHDPDVVLMDIWMSAWDGLAAIVVLRERPDPPEVIVLSAADADERVLRALRAGAAGFLRKDTPAAEVVSAVRRVARGQPVLSPAVARRLVARVSDSDRDRRRAVARAGLASLTAREHAVAVAVGQGRSDEEIGVLLFLSVAQVEAYVASVLARLGLNNRVQITLLVHDAGLLDGQG</sequence>
<dbReference type="InterPro" id="IPR001789">
    <property type="entry name" value="Sig_transdc_resp-reg_receiver"/>
</dbReference>
<gene>
    <name evidence="8" type="ORF">Amac_040720</name>
</gene>
<name>A0A5M3WMH1_9ACTN</name>
<dbReference type="SUPFAM" id="SSF46894">
    <property type="entry name" value="C-terminal effector domain of the bipartite response regulators"/>
    <property type="match status" value="1"/>
</dbReference>
<evidence type="ECO:0000259" key="6">
    <source>
        <dbReference type="PROSITE" id="PS50043"/>
    </source>
</evidence>
<dbReference type="GO" id="GO:0003677">
    <property type="term" value="F:DNA binding"/>
    <property type="evidence" value="ECO:0007669"/>
    <property type="project" value="UniProtKB-KW"/>
</dbReference>
<dbReference type="PROSITE" id="PS50110">
    <property type="entry name" value="RESPONSE_REGULATORY"/>
    <property type="match status" value="1"/>
</dbReference>
<evidence type="ECO:0000256" key="4">
    <source>
        <dbReference type="ARBA" id="ARBA00023163"/>
    </source>
</evidence>
<feature type="modified residue" description="4-aspartylphosphate" evidence="5">
    <location>
        <position position="63"/>
    </location>
</feature>
<evidence type="ECO:0000259" key="7">
    <source>
        <dbReference type="PROSITE" id="PS50110"/>
    </source>
</evidence>
<dbReference type="PANTHER" id="PTHR43214:SF24">
    <property type="entry name" value="TRANSCRIPTIONAL REGULATORY PROTEIN NARL-RELATED"/>
    <property type="match status" value="1"/>
</dbReference>
<keyword evidence="1 5" id="KW-0597">Phosphoprotein</keyword>
<evidence type="ECO:0000256" key="2">
    <source>
        <dbReference type="ARBA" id="ARBA00023015"/>
    </source>
</evidence>
<dbReference type="InterPro" id="IPR000792">
    <property type="entry name" value="Tscrpt_reg_LuxR_C"/>
</dbReference>
<dbReference type="SMART" id="SM00421">
    <property type="entry name" value="HTH_LUXR"/>
    <property type="match status" value="1"/>
</dbReference>
<evidence type="ECO:0000313" key="8">
    <source>
        <dbReference type="EMBL" id="GES10475.1"/>
    </source>
</evidence>
<keyword evidence="3 8" id="KW-0238">DNA-binding</keyword>
<dbReference type="SMART" id="SM00448">
    <property type="entry name" value="REC"/>
    <property type="match status" value="1"/>
</dbReference>
<keyword evidence="9" id="KW-1185">Reference proteome</keyword>
<evidence type="ECO:0000256" key="3">
    <source>
        <dbReference type="ARBA" id="ARBA00023125"/>
    </source>
</evidence>
<dbReference type="InterPro" id="IPR016032">
    <property type="entry name" value="Sig_transdc_resp-reg_C-effctor"/>
</dbReference>
<dbReference type="EMBL" id="BLAE01000022">
    <property type="protein sequence ID" value="GES10475.1"/>
    <property type="molecule type" value="Genomic_DNA"/>
</dbReference>
<dbReference type="Pfam" id="PF00196">
    <property type="entry name" value="GerE"/>
    <property type="match status" value="1"/>
</dbReference>
<comment type="caution">
    <text evidence="8">The sequence shown here is derived from an EMBL/GenBank/DDBJ whole genome shotgun (WGS) entry which is preliminary data.</text>
</comment>
<dbReference type="SUPFAM" id="SSF52172">
    <property type="entry name" value="CheY-like"/>
    <property type="match status" value="1"/>
</dbReference>
<dbReference type="Pfam" id="PF00072">
    <property type="entry name" value="Response_reg"/>
    <property type="match status" value="1"/>
</dbReference>
<dbReference type="GO" id="GO:0000160">
    <property type="term" value="P:phosphorelay signal transduction system"/>
    <property type="evidence" value="ECO:0007669"/>
    <property type="project" value="InterPro"/>
</dbReference>
<evidence type="ECO:0000256" key="1">
    <source>
        <dbReference type="ARBA" id="ARBA00022553"/>
    </source>
</evidence>
<dbReference type="Gene3D" id="3.40.50.2300">
    <property type="match status" value="1"/>
</dbReference>
<dbReference type="AlphaFoldDB" id="A0A5M3WMH1"/>
<dbReference type="Proteomes" id="UP000331127">
    <property type="component" value="Unassembled WGS sequence"/>
</dbReference>
<dbReference type="CDD" id="cd06170">
    <property type="entry name" value="LuxR_C_like"/>
    <property type="match status" value="1"/>
</dbReference>
<dbReference type="InterPro" id="IPR011006">
    <property type="entry name" value="CheY-like_superfamily"/>
</dbReference>
<keyword evidence="2" id="KW-0805">Transcription regulation</keyword>
<feature type="domain" description="HTH luxR-type" evidence="6">
    <location>
        <begin position="158"/>
        <end position="223"/>
    </location>
</feature>
<evidence type="ECO:0000256" key="5">
    <source>
        <dbReference type="PROSITE-ProRule" id="PRU00169"/>
    </source>
</evidence>
<feature type="domain" description="Response regulatory" evidence="7">
    <location>
        <begin position="12"/>
        <end position="128"/>
    </location>
</feature>
<dbReference type="InterPro" id="IPR058245">
    <property type="entry name" value="NreC/VraR/RcsB-like_REC"/>
</dbReference>
<dbReference type="GO" id="GO:0006355">
    <property type="term" value="P:regulation of DNA-templated transcription"/>
    <property type="evidence" value="ECO:0007669"/>
    <property type="project" value="InterPro"/>
</dbReference>
<dbReference type="PROSITE" id="PS50043">
    <property type="entry name" value="HTH_LUXR_2"/>
    <property type="match status" value="1"/>
</dbReference>
<proteinExistence type="predicted"/>
<organism evidence="8 9">
    <name type="scientific">Acrocarpospora macrocephala</name>
    <dbReference type="NCBI Taxonomy" id="150177"/>
    <lineage>
        <taxon>Bacteria</taxon>
        <taxon>Bacillati</taxon>
        <taxon>Actinomycetota</taxon>
        <taxon>Actinomycetes</taxon>
        <taxon>Streptosporangiales</taxon>
        <taxon>Streptosporangiaceae</taxon>
        <taxon>Acrocarpospora</taxon>
    </lineage>
</organism>
<dbReference type="InterPro" id="IPR039420">
    <property type="entry name" value="WalR-like"/>
</dbReference>
<protein>
    <submittedName>
        <fullName evidence="8">DNA-binding response regulator</fullName>
    </submittedName>
</protein>
<dbReference type="PANTHER" id="PTHR43214">
    <property type="entry name" value="TWO-COMPONENT RESPONSE REGULATOR"/>
    <property type="match status" value="1"/>
</dbReference>